<dbReference type="InterPro" id="IPR045255">
    <property type="entry name" value="RanBP1-like"/>
</dbReference>
<evidence type="ECO:0000313" key="5">
    <source>
        <dbReference type="Proteomes" id="UP001652661"/>
    </source>
</evidence>
<dbReference type="InterPro" id="IPR000156">
    <property type="entry name" value="Ran_bind_dom"/>
</dbReference>
<dbReference type="Gene3D" id="2.30.29.30">
    <property type="entry name" value="Pleckstrin-homology domain (PH domain)/Phosphotyrosine-binding domain (PTB)"/>
    <property type="match status" value="1"/>
</dbReference>
<dbReference type="InterPro" id="IPR011993">
    <property type="entry name" value="PH-like_dom_sf"/>
</dbReference>
<dbReference type="GO" id="GO:0005096">
    <property type="term" value="F:GTPase activator activity"/>
    <property type="evidence" value="ECO:0007669"/>
    <property type="project" value="TreeGrafter"/>
</dbReference>
<dbReference type="PANTHER" id="PTHR23138:SF87">
    <property type="entry name" value="E3 SUMO-PROTEIN LIGASE RANBP2"/>
    <property type="match status" value="1"/>
</dbReference>
<dbReference type="RefSeq" id="XP_017035208.1">
    <property type="nucleotide sequence ID" value="XM_017179719.3"/>
</dbReference>
<sequence>MAANVRMYLNDRIQKILGDLPQHLHASKGYTVAKLYYKVKEYDMAIGFLQLYFHEKEDAMAHELMANCYRRRKTANFPKALEHFQRSIEMDCQQSMVTSTANYGLDLATVAKRKHLMKLKEKVNELEQLQALETKGIKALSKDLRSLRNQFRNSEFKTESKPLAFDHQSDLQALNSLDAMEMEQGPAKSLEVAAVPQDTFSVDTQSSTGQEGEEIKFCHLAALFRNVDQESIDLSLGFIKILRNSTTGVSRVFMRCAETDQLFANHQIMADMTLFQDEQDEEKKSLSWMAYHVVDGLPTMAQFRVRLVDPAKAETFRLAFARANEEAKEQEASDSLTFWAALVSRKGLGSLRAKDGAKAEQEQRPTPVSQTETKVAKEQMEQASGLQR</sequence>
<evidence type="ECO:0000259" key="4">
    <source>
        <dbReference type="PROSITE" id="PS50196"/>
    </source>
</evidence>
<evidence type="ECO:0000256" key="2">
    <source>
        <dbReference type="SAM" id="Coils"/>
    </source>
</evidence>
<dbReference type="Gene3D" id="1.25.40.10">
    <property type="entry name" value="Tetratricopeptide repeat domain"/>
    <property type="match status" value="1"/>
</dbReference>
<dbReference type="Pfam" id="PF00638">
    <property type="entry name" value="Ran_BP1"/>
    <property type="match status" value="1"/>
</dbReference>
<keyword evidence="5" id="KW-1185">Reference proteome</keyword>
<dbReference type="GeneID" id="108083792"/>
<dbReference type="AlphaFoldDB" id="A0A6P4JKM9"/>
<feature type="compositionally biased region" description="Polar residues" evidence="3">
    <location>
        <begin position="364"/>
        <end position="373"/>
    </location>
</feature>
<keyword evidence="2" id="KW-0175">Coiled coil</keyword>
<accession>A0A6P4JKM9</accession>
<evidence type="ECO:0000313" key="6">
    <source>
        <dbReference type="RefSeq" id="XP_017035208.1"/>
    </source>
</evidence>
<protein>
    <submittedName>
        <fullName evidence="6">E3 SUMO-protein ligase RanBP2-like</fullName>
    </submittedName>
</protein>
<dbReference type="OrthoDB" id="2357150at2759"/>
<keyword evidence="1" id="KW-0597">Phosphoprotein</keyword>
<feature type="domain" description="RanBD1" evidence="4">
    <location>
        <begin position="188"/>
        <end position="329"/>
    </location>
</feature>
<dbReference type="InterPro" id="IPR011990">
    <property type="entry name" value="TPR-like_helical_dom_sf"/>
</dbReference>
<feature type="region of interest" description="Disordered" evidence="3">
    <location>
        <begin position="352"/>
        <end position="388"/>
    </location>
</feature>
<evidence type="ECO:0000256" key="3">
    <source>
        <dbReference type="SAM" id="MobiDB-lite"/>
    </source>
</evidence>
<proteinExistence type="predicted"/>
<reference evidence="6" key="1">
    <citation type="submission" date="2025-08" db="UniProtKB">
        <authorList>
            <consortium name="RefSeq"/>
        </authorList>
    </citation>
    <scope>IDENTIFICATION</scope>
    <source>
        <strain evidence="6">14028-0561.14</strain>
        <tissue evidence="6">Whole fly</tissue>
    </source>
</reference>
<evidence type="ECO:0000256" key="1">
    <source>
        <dbReference type="ARBA" id="ARBA00022553"/>
    </source>
</evidence>
<name>A0A6P4JKM9_DROKI</name>
<dbReference type="SUPFAM" id="SSF48452">
    <property type="entry name" value="TPR-like"/>
    <property type="match status" value="1"/>
</dbReference>
<dbReference type="Proteomes" id="UP001652661">
    <property type="component" value="Chromosome X"/>
</dbReference>
<dbReference type="PROSITE" id="PS50196">
    <property type="entry name" value="RANBD1"/>
    <property type="match status" value="1"/>
</dbReference>
<dbReference type="SMART" id="SM00160">
    <property type="entry name" value="RanBD"/>
    <property type="match status" value="1"/>
</dbReference>
<dbReference type="SUPFAM" id="SSF50729">
    <property type="entry name" value="PH domain-like"/>
    <property type="match status" value="1"/>
</dbReference>
<dbReference type="GO" id="GO:0005737">
    <property type="term" value="C:cytoplasm"/>
    <property type="evidence" value="ECO:0007669"/>
    <property type="project" value="TreeGrafter"/>
</dbReference>
<dbReference type="GO" id="GO:0005643">
    <property type="term" value="C:nuclear pore"/>
    <property type="evidence" value="ECO:0007669"/>
    <property type="project" value="TreeGrafter"/>
</dbReference>
<organism evidence="5 6">
    <name type="scientific">Drosophila kikkawai</name>
    <name type="common">Fruit fly</name>
    <dbReference type="NCBI Taxonomy" id="30033"/>
    <lineage>
        <taxon>Eukaryota</taxon>
        <taxon>Metazoa</taxon>
        <taxon>Ecdysozoa</taxon>
        <taxon>Arthropoda</taxon>
        <taxon>Hexapoda</taxon>
        <taxon>Insecta</taxon>
        <taxon>Pterygota</taxon>
        <taxon>Neoptera</taxon>
        <taxon>Endopterygota</taxon>
        <taxon>Diptera</taxon>
        <taxon>Brachycera</taxon>
        <taxon>Muscomorpha</taxon>
        <taxon>Ephydroidea</taxon>
        <taxon>Drosophilidae</taxon>
        <taxon>Drosophila</taxon>
        <taxon>Sophophora</taxon>
    </lineage>
</organism>
<gene>
    <name evidence="6" type="primary">LOC108083792</name>
</gene>
<dbReference type="PANTHER" id="PTHR23138">
    <property type="entry name" value="RAN BINDING PROTEIN"/>
    <property type="match status" value="1"/>
</dbReference>
<feature type="compositionally biased region" description="Basic and acidic residues" evidence="3">
    <location>
        <begin position="352"/>
        <end position="363"/>
    </location>
</feature>
<feature type="coiled-coil region" evidence="2">
    <location>
        <begin position="112"/>
        <end position="157"/>
    </location>
</feature>